<comment type="similarity">
    <text evidence="2 9">Belongs to the complex I subunit 3 family.</text>
</comment>
<keyword evidence="9" id="KW-0679">Respiratory chain</keyword>
<keyword evidence="7 9" id="KW-0472">Membrane</keyword>
<organism evidence="10">
    <name type="scientific">Franklinothrips vespiformis</name>
    <name type="common">Thrips</name>
    <name type="synonym">Aeolothrips vespiformis</name>
    <dbReference type="NCBI Taxonomy" id="297892"/>
    <lineage>
        <taxon>Eukaryota</taxon>
        <taxon>Metazoa</taxon>
        <taxon>Ecdysozoa</taxon>
        <taxon>Arthropoda</taxon>
        <taxon>Hexapoda</taxon>
        <taxon>Insecta</taxon>
        <taxon>Pterygota</taxon>
        <taxon>Neoptera</taxon>
        <taxon>Paraneoptera</taxon>
        <taxon>Thysanoptera</taxon>
        <taxon>Terebrantia</taxon>
        <taxon>Aeolothripoidea</taxon>
        <taxon>Aeolothripidae</taxon>
        <taxon>Franklinothrips</taxon>
    </lineage>
</organism>
<dbReference type="GO" id="GO:0008137">
    <property type="term" value="F:NADH dehydrogenase (ubiquinone) activity"/>
    <property type="evidence" value="ECO:0007669"/>
    <property type="project" value="UniProtKB-UniRule"/>
</dbReference>
<dbReference type="PANTHER" id="PTHR11058:SF9">
    <property type="entry name" value="NADH-UBIQUINONE OXIDOREDUCTASE CHAIN 3"/>
    <property type="match status" value="1"/>
</dbReference>
<keyword evidence="5 9" id="KW-0812">Transmembrane</keyword>
<dbReference type="Gene3D" id="1.20.58.1610">
    <property type="entry name" value="NADH:ubiquinone/plastoquinone oxidoreductase, chain 3"/>
    <property type="match status" value="1"/>
</dbReference>
<comment type="function">
    <text evidence="9">Core subunit of the mitochondrial membrane respiratory chain NADH dehydrogenase (Complex I) which catalyzes electron transfer from NADH through the respiratory chain, using ubiquinone as an electron acceptor. Essential for the catalytic activity of complex I.</text>
</comment>
<dbReference type="InterPro" id="IPR038430">
    <property type="entry name" value="NDAH_ubi_oxred_su3_sf"/>
</dbReference>
<evidence type="ECO:0000256" key="6">
    <source>
        <dbReference type="ARBA" id="ARBA00022989"/>
    </source>
</evidence>
<keyword evidence="9" id="KW-1278">Translocase</keyword>
<gene>
    <name evidence="10" type="primary">nad3</name>
</gene>
<dbReference type="AlphaFoldDB" id="A0A8A5L8E5"/>
<evidence type="ECO:0000313" key="10">
    <source>
        <dbReference type="EMBL" id="QTF76079.1"/>
    </source>
</evidence>
<dbReference type="EC" id="7.1.1.2" evidence="9"/>
<accession>A0A8A5L8E5</accession>
<keyword evidence="9 10" id="KW-0496">Mitochondrion</keyword>
<keyword evidence="6 9" id="KW-1133">Transmembrane helix</keyword>
<evidence type="ECO:0000256" key="3">
    <source>
        <dbReference type="ARBA" id="ARBA00021007"/>
    </source>
</evidence>
<feature type="transmembrane region" description="Helical" evidence="9">
    <location>
        <begin position="55"/>
        <end position="75"/>
    </location>
</feature>
<dbReference type="InterPro" id="IPR000440">
    <property type="entry name" value="NADH_UbQ/plastoQ_OxRdtase_su3"/>
</dbReference>
<evidence type="ECO:0000256" key="8">
    <source>
        <dbReference type="ARBA" id="ARBA00049551"/>
    </source>
</evidence>
<sequence>MNIIYSSIMLPILISLLLMMISFSISKKSFNDREKSSSFECGFDPLSSSRIPFSINFFLISIIFLIFDIEIALILPILTSKNLNSDWMQFMTAMLFFMILIWGLYYEWFMESLDWID</sequence>
<dbReference type="Pfam" id="PF00507">
    <property type="entry name" value="Oxidored_q4"/>
    <property type="match status" value="1"/>
</dbReference>
<name>A0A8A5L8E5_FRAVS</name>
<keyword evidence="9" id="KW-0249">Electron transport</keyword>
<protein>
    <recommendedName>
        <fullName evidence="3 9">NADH-ubiquinone oxidoreductase chain 3</fullName>
        <ecNumber evidence="9">7.1.1.2</ecNumber>
    </recommendedName>
</protein>
<geneLocation type="mitochondrion" evidence="10"/>
<dbReference type="GO" id="GO:0030964">
    <property type="term" value="C:NADH dehydrogenase complex"/>
    <property type="evidence" value="ECO:0007669"/>
    <property type="project" value="TreeGrafter"/>
</dbReference>
<evidence type="ECO:0000256" key="5">
    <source>
        <dbReference type="ARBA" id="ARBA00022692"/>
    </source>
</evidence>
<evidence type="ECO:0000256" key="4">
    <source>
        <dbReference type="ARBA" id="ARBA00022448"/>
    </source>
</evidence>
<evidence type="ECO:0000256" key="2">
    <source>
        <dbReference type="ARBA" id="ARBA00008472"/>
    </source>
</evidence>
<evidence type="ECO:0000256" key="7">
    <source>
        <dbReference type="ARBA" id="ARBA00023136"/>
    </source>
</evidence>
<dbReference type="EMBL" id="MN072395">
    <property type="protein sequence ID" value="QTF76079.1"/>
    <property type="molecule type" value="Genomic_DNA"/>
</dbReference>
<feature type="transmembrane region" description="Helical" evidence="9">
    <location>
        <begin position="87"/>
        <end position="106"/>
    </location>
</feature>
<proteinExistence type="inferred from homology"/>
<feature type="transmembrane region" description="Helical" evidence="9">
    <location>
        <begin position="6"/>
        <end position="25"/>
    </location>
</feature>
<comment type="subcellular location">
    <subcellularLocation>
        <location evidence="1">Membrane</location>
    </subcellularLocation>
    <subcellularLocation>
        <location evidence="9">Mitochondrion membrane</location>
        <topology evidence="9">Multi-pass membrane protein</topology>
    </subcellularLocation>
</comment>
<reference evidence="10" key="1">
    <citation type="journal article" name="Sci. Rep.">
        <title>Rearrangement and evolution of mitochondrial genomes in Thysanoptera (Insecta).</title>
        <authorList>
            <person name="Tyagi K."/>
            <person name="Chakraborty R."/>
            <person name="Cameron S.L."/>
            <person name="Sweet A.D."/>
            <person name="Chandra K."/>
            <person name="Kumar V."/>
        </authorList>
    </citation>
    <scope>NUCLEOTIDE SEQUENCE</scope>
</reference>
<keyword evidence="9" id="KW-0830">Ubiquinone</keyword>
<dbReference type="PANTHER" id="PTHR11058">
    <property type="entry name" value="NADH-UBIQUINONE OXIDOREDUCTASE CHAIN 3"/>
    <property type="match status" value="1"/>
</dbReference>
<evidence type="ECO:0000256" key="1">
    <source>
        <dbReference type="ARBA" id="ARBA00004370"/>
    </source>
</evidence>
<evidence type="ECO:0000256" key="9">
    <source>
        <dbReference type="RuleBase" id="RU003640"/>
    </source>
</evidence>
<dbReference type="GO" id="GO:0031966">
    <property type="term" value="C:mitochondrial membrane"/>
    <property type="evidence" value="ECO:0007669"/>
    <property type="project" value="UniProtKB-SubCell"/>
</dbReference>
<comment type="catalytic activity">
    <reaction evidence="8 9">
        <text>a ubiquinone + NADH + 5 H(+)(in) = a ubiquinol + NAD(+) + 4 H(+)(out)</text>
        <dbReference type="Rhea" id="RHEA:29091"/>
        <dbReference type="Rhea" id="RHEA-COMP:9565"/>
        <dbReference type="Rhea" id="RHEA-COMP:9566"/>
        <dbReference type="ChEBI" id="CHEBI:15378"/>
        <dbReference type="ChEBI" id="CHEBI:16389"/>
        <dbReference type="ChEBI" id="CHEBI:17976"/>
        <dbReference type="ChEBI" id="CHEBI:57540"/>
        <dbReference type="ChEBI" id="CHEBI:57945"/>
        <dbReference type="EC" id="7.1.1.2"/>
    </reaction>
</comment>
<keyword evidence="4 9" id="KW-0813">Transport</keyword>
<keyword evidence="9" id="KW-0520">NAD</keyword>